<sequence length="143" mass="16780">MKYYSQYRSHDLFELQESLSGLSKLNRWVKLADNLPWDRIEKEYNKHLKNSHCGASNKPVRMVVGVLIVKHVENLSDEKTIQAIQENPYMQYLLGLDKFTEKPVFVPELFVLVRKRLDHDFFNMLTLMLAEVDGSKPGFHLLD</sequence>
<dbReference type="RefSeq" id="WP_021668668.1">
    <property type="nucleotide sequence ID" value="NZ_JRNR01000004.1"/>
</dbReference>
<dbReference type="GeneID" id="91083770"/>
<evidence type="ECO:0000313" key="2">
    <source>
        <dbReference type="EMBL" id="KGF50382.1"/>
    </source>
</evidence>
<evidence type="ECO:0000313" key="3">
    <source>
        <dbReference type="Proteomes" id="UP000029538"/>
    </source>
</evidence>
<feature type="domain" description="Transposase InsH N-terminal" evidence="1">
    <location>
        <begin position="24"/>
        <end position="115"/>
    </location>
</feature>
<dbReference type="EMBL" id="JRNR01000004">
    <property type="protein sequence ID" value="KGF50382.1"/>
    <property type="molecule type" value="Genomic_DNA"/>
</dbReference>
<organism evidence="2 3">
    <name type="scientific">Prevotella disiens DNF00882</name>
    <dbReference type="NCBI Taxonomy" id="1401075"/>
    <lineage>
        <taxon>Bacteria</taxon>
        <taxon>Pseudomonadati</taxon>
        <taxon>Bacteroidota</taxon>
        <taxon>Bacteroidia</taxon>
        <taxon>Bacteroidales</taxon>
        <taxon>Prevotellaceae</taxon>
        <taxon>Prevotella</taxon>
    </lineage>
</organism>
<gene>
    <name evidence="2" type="ORF">HMPREF0654_01545</name>
</gene>
<dbReference type="AlphaFoldDB" id="A0A096C616"/>
<reference evidence="2 3" key="1">
    <citation type="submission" date="2014-07" db="EMBL/GenBank/DDBJ databases">
        <authorList>
            <person name="McCorrison J."/>
            <person name="Sanka R."/>
            <person name="Torralba M."/>
            <person name="Gillis M."/>
            <person name="Haft D.H."/>
            <person name="Methe B."/>
            <person name="Sutton G."/>
            <person name="Nelson K.E."/>
        </authorList>
    </citation>
    <scope>NUCLEOTIDE SEQUENCE [LARGE SCALE GENOMIC DNA]</scope>
    <source>
        <strain evidence="2 3">DNF00882</strain>
    </source>
</reference>
<comment type="caution">
    <text evidence="2">The sequence shown here is derived from an EMBL/GenBank/DDBJ whole genome shotgun (WGS) entry which is preliminary data.</text>
</comment>
<proteinExistence type="predicted"/>
<evidence type="ECO:0000259" key="1">
    <source>
        <dbReference type="Pfam" id="PF05598"/>
    </source>
</evidence>
<protein>
    <recommendedName>
        <fullName evidence="1">Transposase InsH N-terminal domain-containing protein</fullName>
    </recommendedName>
</protein>
<dbReference type="Pfam" id="PF05598">
    <property type="entry name" value="DUF772"/>
    <property type="match status" value="1"/>
</dbReference>
<name>A0A096C616_9BACT</name>
<dbReference type="InterPro" id="IPR008490">
    <property type="entry name" value="Transposase_InsH_N"/>
</dbReference>
<dbReference type="Proteomes" id="UP000029538">
    <property type="component" value="Unassembled WGS sequence"/>
</dbReference>
<accession>A0A096C616</accession>